<dbReference type="InterPro" id="IPR004821">
    <property type="entry name" value="Cyt_trans-like"/>
</dbReference>
<keyword evidence="4 10" id="KW-0808">Transferase</keyword>
<dbReference type="PANTHER" id="PTHR39321">
    <property type="entry name" value="NICOTINATE-NUCLEOTIDE ADENYLYLTRANSFERASE-RELATED"/>
    <property type="match status" value="1"/>
</dbReference>
<evidence type="ECO:0000259" key="11">
    <source>
        <dbReference type="Pfam" id="PF01467"/>
    </source>
</evidence>
<comment type="similarity">
    <text evidence="10">Belongs to the NadD family.</text>
</comment>
<accession>A0A3D4S404</accession>
<evidence type="ECO:0000256" key="7">
    <source>
        <dbReference type="ARBA" id="ARBA00022840"/>
    </source>
</evidence>
<dbReference type="InterPro" id="IPR014729">
    <property type="entry name" value="Rossmann-like_a/b/a_fold"/>
</dbReference>
<comment type="function">
    <text evidence="1 10">Catalyzes the reversible adenylation of nicotinate mononucleotide (NaMN) to nicotinic acid adenine dinucleotide (NaAD).</text>
</comment>
<dbReference type="Proteomes" id="UP000262195">
    <property type="component" value="Unassembled WGS sequence"/>
</dbReference>
<keyword evidence="7 10" id="KW-0067">ATP-binding</keyword>
<dbReference type="GO" id="GO:0004515">
    <property type="term" value="F:nicotinate-nucleotide adenylyltransferase activity"/>
    <property type="evidence" value="ECO:0007669"/>
    <property type="project" value="UniProtKB-UniRule"/>
</dbReference>
<dbReference type="GO" id="GO:0005524">
    <property type="term" value="F:ATP binding"/>
    <property type="evidence" value="ECO:0007669"/>
    <property type="project" value="UniProtKB-KW"/>
</dbReference>
<comment type="pathway">
    <text evidence="2 10">Cofactor biosynthesis; NAD(+) biosynthesis; deamido-NAD(+) from nicotinate D-ribonucleotide: step 1/1.</text>
</comment>
<sequence>MYQQRILRHLVKASIMTTKRVGILGGSFNPPHLAHLIMADQAFHQLQLDEVRLMPDYLPPHKSGKKTGPFETRLAMVERIASHDPHLTVELTAQKPKQSDGKSYTVDAVATLKESEPDVQFFLIIGGDMVLDLPTWKRIDDLRKMIPIVAFERVGYEKVEPFPLTWLKAPLVAVSSTKVRDMVKAGESIQYIVPDNVKSYIEAEELYR</sequence>
<dbReference type="CDD" id="cd02165">
    <property type="entry name" value="NMNAT"/>
    <property type="match status" value="1"/>
</dbReference>
<evidence type="ECO:0000256" key="4">
    <source>
        <dbReference type="ARBA" id="ARBA00022679"/>
    </source>
</evidence>
<feature type="domain" description="Cytidyltransferase-like" evidence="11">
    <location>
        <begin position="23"/>
        <end position="181"/>
    </location>
</feature>
<dbReference type="Pfam" id="PF01467">
    <property type="entry name" value="CTP_transf_like"/>
    <property type="match status" value="1"/>
</dbReference>
<dbReference type="SUPFAM" id="SSF52374">
    <property type="entry name" value="Nucleotidylyl transferase"/>
    <property type="match status" value="1"/>
</dbReference>
<keyword evidence="6 10" id="KW-0547">Nucleotide-binding</keyword>
<proteinExistence type="inferred from homology"/>
<evidence type="ECO:0000256" key="1">
    <source>
        <dbReference type="ARBA" id="ARBA00002324"/>
    </source>
</evidence>
<dbReference type="EC" id="2.7.7.18" evidence="10"/>
<keyword evidence="8 10" id="KW-0520">NAD</keyword>
<evidence type="ECO:0000256" key="2">
    <source>
        <dbReference type="ARBA" id="ARBA00005019"/>
    </source>
</evidence>
<dbReference type="NCBIfam" id="NF000840">
    <property type="entry name" value="PRK00071.1-3"/>
    <property type="match status" value="1"/>
</dbReference>
<dbReference type="HAMAP" id="MF_00244">
    <property type="entry name" value="NaMN_adenylyltr"/>
    <property type="match status" value="1"/>
</dbReference>
<evidence type="ECO:0000256" key="9">
    <source>
        <dbReference type="ARBA" id="ARBA00048721"/>
    </source>
</evidence>
<protein>
    <recommendedName>
        <fullName evidence="10">Probable nicotinate-nucleotide adenylyltransferase</fullName>
        <ecNumber evidence="10">2.7.7.18</ecNumber>
    </recommendedName>
    <alternativeName>
        <fullName evidence="10">Deamido-NAD(+) diphosphorylase</fullName>
    </alternativeName>
    <alternativeName>
        <fullName evidence="10">Deamido-NAD(+) pyrophosphorylase</fullName>
    </alternativeName>
    <alternativeName>
        <fullName evidence="10">Nicotinate mononucleotide adenylyltransferase</fullName>
        <shortName evidence="10">NaMN adenylyltransferase</shortName>
    </alternativeName>
</protein>
<evidence type="ECO:0000256" key="8">
    <source>
        <dbReference type="ARBA" id="ARBA00023027"/>
    </source>
</evidence>
<evidence type="ECO:0000313" key="12">
    <source>
        <dbReference type="EMBL" id="HCS93554.1"/>
    </source>
</evidence>
<evidence type="ECO:0000256" key="10">
    <source>
        <dbReference type="HAMAP-Rule" id="MF_00244"/>
    </source>
</evidence>
<evidence type="ECO:0000256" key="5">
    <source>
        <dbReference type="ARBA" id="ARBA00022695"/>
    </source>
</evidence>
<comment type="catalytic activity">
    <reaction evidence="9 10">
        <text>nicotinate beta-D-ribonucleotide + ATP + H(+) = deamido-NAD(+) + diphosphate</text>
        <dbReference type="Rhea" id="RHEA:22860"/>
        <dbReference type="ChEBI" id="CHEBI:15378"/>
        <dbReference type="ChEBI" id="CHEBI:30616"/>
        <dbReference type="ChEBI" id="CHEBI:33019"/>
        <dbReference type="ChEBI" id="CHEBI:57502"/>
        <dbReference type="ChEBI" id="CHEBI:58437"/>
        <dbReference type="EC" id="2.7.7.18"/>
    </reaction>
</comment>
<reference evidence="12 13" key="1">
    <citation type="journal article" date="2018" name="Nat. Biotechnol.">
        <title>A standardized bacterial taxonomy based on genome phylogeny substantially revises the tree of life.</title>
        <authorList>
            <person name="Parks D.H."/>
            <person name="Chuvochina M."/>
            <person name="Waite D.W."/>
            <person name="Rinke C."/>
            <person name="Skarshewski A."/>
            <person name="Chaumeil P.A."/>
            <person name="Hugenholtz P."/>
        </authorList>
    </citation>
    <scope>NUCLEOTIDE SEQUENCE [LARGE SCALE GENOMIC DNA]</scope>
    <source>
        <strain evidence="12">UBA11306</strain>
    </source>
</reference>
<keyword evidence="5 10" id="KW-0548">Nucleotidyltransferase</keyword>
<dbReference type="EMBL" id="DQHO01000016">
    <property type="protein sequence ID" value="HCS93554.1"/>
    <property type="molecule type" value="Genomic_DNA"/>
</dbReference>
<keyword evidence="3 10" id="KW-0662">Pyridine nucleotide biosynthesis</keyword>
<dbReference type="GO" id="GO:0009435">
    <property type="term" value="P:NAD+ biosynthetic process"/>
    <property type="evidence" value="ECO:0007669"/>
    <property type="project" value="UniProtKB-UniRule"/>
</dbReference>
<dbReference type="InterPro" id="IPR005248">
    <property type="entry name" value="NadD/NMNAT"/>
</dbReference>
<comment type="caution">
    <text evidence="12">The sequence shown here is derived from an EMBL/GenBank/DDBJ whole genome shotgun (WGS) entry which is preliminary data.</text>
</comment>
<evidence type="ECO:0000313" key="13">
    <source>
        <dbReference type="Proteomes" id="UP000262195"/>
    </source>
</evidence>
<dbReference type="STRING" id="1121105.GCA_000421665_00164"/>
<dbReference type="UniPathway" id="UPA00253">
    <property type="reaction ID" value="UER00332"/>
</dbReference>
<dbReference type="AlphaFoldDB" id="A0A3D4S404"/>
<name>A0A3D4S404_9ENTE</name>
<dbReference type="NCBIfam" id="NF000841">
    <property type="entry name" value="PRK00071.1-4"/>
    <property type="match status" value="1"/>
</dbReference>
<dbReference type="NCBIfam" id="TIGR00482">
    <property type="entry name" value="nicotinate (nicotinamide) nucleotide adenylyltransferase"/>
    <property type="match status" value="1"/>
</dbReference>
<organism evidence="12 13">
    <name type="scientific">Bavariicoccus seileri</name>
    <dbReference type="NCBI Taxonomy" id="549685"/>
    <lineage>
        <taxon>Bacteria</taxon>
        <taxon>Bacillati</taxon>
        <taxon>Bacillota</taxon>
        <taxon>Bacilli</taxon>
        <taxon>Lactobacillales</taxon>
        <taxon>Enterococcaceae</taxon>
        <taxon>Bavariicoccus</taxon>
    </lineage>
</organism>
<evidence type="ECO:0000256" key="6">
    <source>
        <dbReference type="ARBA" id="ARBA00022741"/>
    </source>
</evidence>
<dbReference type="PANTHER" id="PTHR39321:SF3">
    <property type="entry name" value="PHOSPHOPANTETHEINE ADENYLYLTRANSFERASE"/>
    <property type="match status" value="1"/>
</dbReference>
<evidence type="ECO:0000256" key="3">
    <source>
        <dbReference type="ARBA" id="ARBA00022642"/>
    </source>
</evidence>
<gene>
    <name evidence="10 12" type="primary">nadD</name>
    <name evidence="12" type="ORF">DIW15_02450</name>
</gene>
<dbReference type="Gene3D" id="3.40.50.620">
    <property type="entry name" value="HUPs"/>
    <property type="match status" value="1"/>
</dbReference>